<gene>
    <name evidence="2" type="ORF">ECPE_LOCUS11873</name>
</gene>
<accession>A0A183AY38</accession>
<evidence type="ECO:0000313" key="2">
    <source>
        <dbReference type="EMBL" id="VDP89063.1"/>
    </source>
</evidence>
<sequence length="197" mass="21342">MTRYSDLLGCLEWRANPTIVGRAPRPKSANHRLDIPSIGELPRPEAEQTNSRSSMCTRTLSECASSCPESDIVKSSRGSQRNKAIGGADALLRRLRMRPLSKGSRAKTPTPVGSEIAGRLASAPVRSSSTPRTSCMSKSFIEWSGGAETCVFPSCSHGSRLNMTTNEESSFLPPVTNPQRTESYPTVSALCAHTFLR</sequence>
<organism evidence="4">
    <name type="scientific">Echinostoma caproni</name>
    <dbReference type="NCBI Taxonomy" id="27848"/>
    <lineage>
        <taxon>Eukaryota</taxon>
        <taxon>Metazoa</taxon>
        <taxon>Spiralia</taxon>
        <taxon>Lophotrochozoa</taxon>
        <taxon>Platyhelminthes</taxon>
        <taxon>Trematoda</taxon>
        <taxon>Digenea</taxon>
        <taxon>Plagiorchiida</taxon>
        <taxon>Echinostomata</taxon>
        <taxon>Echinostomatoidea</taxon>
        <taxon>Echinostomatidae</taxon>
        <taxon>Echinostoma</taxon>
    </lineage>
</organism>
<dbReference type="WBParaSite" id="ECPE_0001190801-mRNA-1">
    <property type="protein sequence ID" value="ECPE_0001190801-mRNA-1"/>
    <property type="gene ID" value="ECPE_0001190801"/>
</dbReference>
<dbReference type="AlphaFoldDB" id="A0A183AY38"/>
<dbReference type="Proteomes" id="UP000272942">
    <property type="component" value="Unassembled WGS sequence"/>
</dbReference>
<protein>
    <submittedName>
        <fullName evidence="2 4">Uncharacterized protein</fullName>
    </submittedName>
</protein>
<evidence type="ECO:0000256" key="1">
    <source>
        <dbReference type="SAM" id="MobiDB-lite"/>
    </source>
</evidence>
<evidence type="ECO:0000313" key="4">
    <source>
        <dbReference type="WBParaSite" id="ECPE_0001190801-mRNA-1"/>
    </source>
</evidence>
<feature type="region of interest" description="Disordered" evidence="1">
    <location>
        <begin position="21"/>
        <end position="53"/>
    </location>
</feature>
<name>A0A183AY38_9TREM</name>
<dbReference type="OrthoDB" id="6275016at2759"/>
<reference evidence="2 3" key="2">
    <citation type="submission" date="2018-11" db="EMBL/GenBank/DDBJ databases">
        <authorList>
            <consortium name="Pathogen Informatics"/>
        </authorList>
    </citation>
    <scope>NUCLEOTIDE SEQUENCE [LARGE SCALE GENOMIC DNA]</scope>
    <source>
        <strain evidence="2 3">Egypt</strain>
    </source>
</reference>
<dbReference type="EMBL" id="UZAN01051691">
    <property type="protein sequence ID" value="VDP89063.1"/>
    <property type="molecule type" value="Genomic_DNA"/>
</dbReference>
<evidence type="ECO:0000313" key="3">
    <source>
        <dbReference type="Proteomes" id="UP000272942"/>
    </source>
</evidence>
<reference evidence="4" key="1">
    <citation type="submission" date="2016-06" db="UniProtKB">
        <authorList>
            <consortium name="WormBaseParasite"/>
        </authorList>
    </citation>
    <scope>IDENTIFICATION</scope>
</reference>
<proteinExistence type="predicted"/>
<keyword evidence="3" id="KW-1185">Reference proteome</keyword>